<dbReference type="OrthoDB" id="9766708at2"/>
<evidence type="ECO:0000256" key="2">
    <source>
        <dbReference type="ARBA" id="ARBA00009209"/>
    </source>
</evidence>
<dbReference type="Proteomes" id="UP000007113">
    <property type="component" value="Chromosome"/>
</dbReference>
<comment type="catalytic activity">
    <reaction evidence="1">
        <text>Endohydrolysis of (1-&gt;4)-beta-D-glucosidic linkages in cellulose, lichenin and cereal beta-D-glucans.</text>
        <dbReference type="EC" id="3.2.1.4"/>
    </reaction>
</comment>
<dbReference type="NCBIfam" id="NF008305">
    <property type="entry name" value="PRK11097.1"/>
    <property type="match status" value="1"/>
</dbReference>
<dbReference type="InterPro" id="IPR002037">
    <property type="entry name" value="Glyco_hydro_8"/>
</dbReference>
<dbReference type="EMBL" id="CP003130">
    <property type="protein sequence ID" value="AEU36508.1"/>
    <property type="molecule type" value="Genomic_DNA"/>
</dbReference>
<evidence type="ECO:0000256" key="3">
    <source>
        <dbReference type="ARBA" id="ARBA00012601"/>
    </source>
</evidence>
<dbReference type="PRINTS" id="PR00735">
    <property type="entry name" value="GLHYDRLASE8"/>
</dbReference>
<dbReference type="KEGG" id="gma:AciX8_2185"/>
<gene>
    <name evidence="8" type="ordered locus">AciX8_2185</name>
</gene>
<keyword evidence="9" id="KW-1185">Reference proteome</keyword>
<name>G8NVC7_GRAMM</name>
<evidence type="ECO:0000256" key="5">
    <source>
        <dbReference type="ARBA" id="ARBA00023001"/>
    </source>
</evidence>
<keyword evidence="7" id="KW-0624">Polysaccharide degradation</keyword>
<keyword evidence="4 8" id="KW-0378">Hydrolase</keyword>
<dbReference type="GO" id="GO:0008810">
    <property type="term" value="F:cellulase activity"/>
    <property type="evidence" value="ECO:0007669"/>
    <property type="project" value="UniProtKB-EC"/>
</dbReference>
<dbReference type="RefSeq" id="WP_014265386.1">
    <property type="nucleotide sequence ID" value="NC_016631.1"/>
</dbReference>
<reference evidence="8 9" key="1">
    <citation type="submission" date="2011-11" db="EMBL/GenBank/DDBJ databases">
        <title>Complete sequence of Granulicella mallensis MP5ACTX8.</title>
        <authorList>
            <consortium name="US DOE Joint Genome Institute"/>
            <person name="Lucas S."/>
            <person name="Copeland A."/>
            <person name="Lapidus A."/>
            <person name="Cheng J.-F."/>
            <person name="Goodwin L."/>
            <person name="Pitluck S."/>
            <person name="Peters L."/>
            <person name="Lu M."/>
            <person name="Detter J.C."/>
            <person name="Han C."/>
            <person name="Tapia R."/>
            <person name="Land M."/>
            <person name="Hauser L."/>
            <person name="Kyrpides N."/>
            <person name="Ivanova N."/>
            <person name="Mikhailova N."/>
            <person name="Pagani I."/>
            <person name="Rawat S."/>
            <person name="Mannisto M."/>
            <person name="Haggblom M."/>
            <person name="Woyke T."/>
        </authorList>
    </citation>
    <scope>NUCLEOTIDE SEQUENCE [LARGE SCALE GENOMIC DNA]</scope>
    <source>
        <strain evidence="9">ATCC BAA-1857 / DSM 23137 / MP5ACTX8</strain>
    </source>
</reference>
<dbReference type="Pfam" id="PF01270">
    <property type="entry name" value="Glyco_hydro_8"/>
    <property type="match status" value="1"/>
</dbReference>
<sequence precursor="true">MTIQIIAALLSLGLSSIPQSSWPLWTSYANHFIQEDGRVVDPDRDDLTTSEGQSYAMFFALVANDRARFDHLFLWTVNNLAGGTIETTLPAWSWGKKTDGSWGIKDTNSASDSDLWIAYDLIQAGRLWKSPVYANTGMGLLKLIAEKEVSHVHSFPILLPAQTGFEHDGMTVMNPSYMPLFLLQSAATVQPEGPWGAMAASLPSLVRGGTAAGFAPDWIKIEPDGTMSSTPPLDLSTEQATGSYDAIRVYLWAGLTSSNTHGRDDLLKALSGMTSYMRTHPLPPEFVIEDKPEVRGDGPISFSAALIPFLQESRAPEAVAQQKKRLKDALSTGTGLYGQPPRYYDQNLAMFALGYTEHRFHIQSNGELEVPWQR</sequence>
<evidence type="ECO:0000313" key="8">
    <source>
        <dbReference type="EMBL" id="AEU36508.1"/>
    </source>
</evidence>
<dbReference type="HOGENOM" id="CLU_037297_0_0_0"/>
<evidence type="ECO:0000256" key="6">
    <source>
        <dbReference type="ARBA" id="ARBA00023295"/>
    </source>
</evidence>
<dbReference type="STRING" id="682795.AciX8_2185"/>
<dbReference type="eggNOG" id="COG3405">
    <property type="taxonomic scope" value="Bacteria"/>
</dbReference>
<dbReference type="EC" id="3.2.1.4" evidence="3"/>
<comment type="similarity">
    <text evidence="2">Belongs to the glycosyl hydrolase 8 (cellulase D) family.</text>
</comment>
<accession>G8NVC7</accession>
<dbReference type="Gene3D" id="1.50.10.10">
    <property type="match status" value="1"/>
</dbReference>
<keyword evidence="6 8" id="KW-0326">Glycosidase</keyword>
<evidence type="ECO:0000256" key="7">
    <source>
        <dbReference type="ARBA" id="ARBA00023326"/>
    </source>
</evidence>
<dbReference type="GO" id="GO:0030245">
    <property type="term" value="P:cellulose catabolic process"/>
    <property type="evidence" value="ECO:0007669"/>
    <property type="project" value="UniProtKB-KW"/>
</dbReference>
<organism evidence="8 9">
    <name type="scientific">Granulicella mallensis (strain ATCC BAA-1857 / DSM 23137 / MP5ACTX8)</name>
    <dbReference type="NCBI Taxonomy" id="682795"/>
    <lineage>
        <taxon>Bacteria</taxon>
        <taxon>Pseudomonadati</taxon>
        <taxon>Acidobacteriota</taxon>
        <taxon>Terriglobia</taxon>
        <taxon>Terriglobales</taxon>
        <taxon>Acidobacteriaceae</taxon>
        <taxon>Granulicella</taxon>
    </lineage>
</organism>
<dbReference type="SUPFAM" id="SSF48208">
    <property type="entry name" value="Six-hairpin glycosidases"/>
    <property type="match status" value="1"/>
</dbReference>
<protein>
    <recommendedName>
        <fullName evidence="3">cellulase</fullName>
        <ecNumber evidence="3">3.2.1.4</ecNumber>
    </recommendedName>
</protein>
<proteinExistence type="inferred from homology"/>
<evidence type="ECO:0000256" key="4">
    <source>
        <dbReference type="ARBA" id="ARBA00022801"/>
    </source>
</evidence>
<evidence type="ECO:0000256" key="1">
    <source>
        <dbReference type="ARBA" id="ARBA00000966"/>
    </source>
</evidence>
<keyword evidence="7" id="KW-0119">Carbohydrate metabolism</keyword>
<dbReference type="InterPro" id="IPR012341">
    <property type="entry name" value="6hp_glycosidase-like_sf"/>
</dbReference>
<keyword evidence="5" id="KW-0136">Cellulose degradation</keyword>
<dbReference type="InterPro" id="IPR008928">
    <property type="entry name" value="6-hairpin_glycosidase_sf"/>
</dbReference>
<dbReference type="AlphaFoldDB" id="G8NVC7"/>
<evidence type="ECO:0000313" key="9">
    <source>
        <dbReference type="Proteomes" id="UP000007113"/>
    </source>
</evidence>